<keyword evidence="2" id="KW-1185">Reference proteome</keyword>
<gene>
    <name evidence="1" type="ORF">AA14337_2741</name>
</gene>
<dbReference type="Proteomes" id="UP001065047">
    <property type="component" value="Unassembled WGS sequence"/>
</dbReference>
<name>A0ABQ0PXI6_9PROT</name>
<proteinExistence type="predicted"/>
<dbReference type="EMBL" id="BAPF01000038">
    <property type="protein sequence ID" value="GBQ84019.1"/>
    <property type="molecule type" value="Genomic_DNA"/>
</dbReference>
<accession>A0ABQ0PXI6</accession>
<protein>
    <submittedName>
        <fullName evidence="1">Uncharacterized protein</fullName>
    </submittedName>
</protein>
<sequence length="111" mass="11328">MQRAGGAGFGAVWRQMERTGAGSGCVKAAYFSARSCSKAGCGGVFLLAVAEFCAERGDDAVCEICAKLAAPGEPVGGRTQDRAAADAGAIRATYLQGFRPGHRDIGPVAVF</sequence>
<comment type="caution">
    <text evidence="1">The sequence shown here is derived from an EMBL/GenBank/DDBJ whole genome shotgun (WGS) entry which is preliminary data.</text>
</comment>
<reference evidence="1" key="1">
    <citation type="submission" date="2013-04" db="EMBL/GenBank/DDBJ databases">
        <title>The genome sequencing project of 58 acetic acid bacteria.</title>
        <authorList>
            <person name="Okamoto-Kainuma A."/>
            <person name="Ishikawa M."/>
            <person name="Umino S."/>
            <person name="Koizumi Y."/>
            <person name="Shiwa Y."/>
            <person name="Yoshikawa H."/>
            <person name="Matsutani M."/>
            <person name="Matsushita K."/>
        </authorList>
    </citation>
    <scope>NUCLEOTIDE SEQUENCE</scope>
    <source>
        <strain evidence="1">DSM 14337</strain>
    </source>
</reference>
<evidence type="ECO:0000313" key="1">
    <source>
        <dbReference type="EMBL" id="GBQ84019.1"/>
    </source>
</evidence>
<organism evidence="1 2">
    <name type="scientific">Acetobacter malorum DSM 14337</name>
    <dbReference type="NCBI Taxonomy" id="1307910"/>
    <lineage>
        <taxon>Bacteria</taxon>
        <taxon>Pseudomonadati</taxon>
        <taxon>Pseudomonadota</taxon>
        <taxon>Alphaproteobacteria</taxon>
        <taxon>Acetobacterales</taxon>
        <taxon>Acetobacteraceae</taxon>
        <taxon>Acetobacter</taxon>
    </lineage>
</organism>
<evidence type="ECO:0000313" key="2">
    <source>
        <dbReference type="Proteomes" id="UP001065047"/>
    </source>
</evidence>